<evidence type="ECO:0000313" key="3">
    <source>
        <dbReference type="EMBL" id="KAF0761140.1"/>
    </source>
</evidence>
<sequence length="463" mass="51596">MSSAAASAAADDDDEHQRQPLPADPDWLSGVISRLIGRPQDAVTVIGDRTIATPAVSDPHNVLSSIMAVHIVYAVDGVPGTDSLDVVIKSLPQEPYSRAFVLEAQFDYREVHFYNTVGPIPSILTPELHTKTSSTFAESSIIECDANVIEIRYSSSISEDWHVLFELRNLEENVLTKQGRSAIGDMPVAQCYFAGMSASGKDESMLVLENLSKRGYTAANFSTGLTYTEAKLALRSIARIHATSLALKLKHGPLTERWPFLFQTSRATLSYQALVERGMPQLHVFLRSKGPQYDTLINTLRSLCRVTKQIIGSLMIPKEPMGLMTHTDFWCNNLMFGEQDQCVILDWQMISYSRPTNDVALLLVSSLSTETRRNHSNELVDIYWEALTTHANKLGVDIEGQLEYSRYDLDEDMKESKLLAVLLCIGSVDVALGNEETEQRLLDLLTDLQAEEIFNRYLTEISA</sequence>
<evidence type="ECO:0000313" key="4">
    <source>
        <dbReference type="Proteomes" id="UP000478052"/>
    </source>
</evidence>
<accession>A0A6G0YTT8</accession>
<gene>
    <name evidence="3" type="ORF">FWK35_00006876</name>
</gene>
<dbReference type="Pfam" id="PF02958">
    <property type="entry name" value="EcKL"/>
    <property type="match status" value="1"/>
</dbReference>
<proteinExistence type="predicted"/>
<dbReference type="SUPFAM" id="SSF56112">
    <property type="entry name" value="Protein kinase-like (PK-like)"/>
    <property type="match status" value="1"/>
</dbReference>
<dbReference type="AlphaFoldDB" id="A0A6G0YTT8"/>
<dbReference type="SMART" id="SM00587">
    <property type="entry name" value="CHK"/>
    <property type="match status" value="1"/>
</dbReference>
<feature type="domain" description="CHK kinase-like" evidence="2">
    <location>
        <begin position="206"/>
        <end position="393"/>
    </location>
</feature>
<evidence type="ECO:0000256" key="1">
    <source>
        <dbReference type="SAM" id="MobiDB-lite"/>
    </source>
</evidence>
<dbReference type="Gene3D" id="3.90.1200.10">
    <property type="match status" value="1"/>
</dbReference>
<dbReference type="OrthoDB" id="191037at2759"/>
<protein>
    <submittedName>
        <fullName evidence="3">CHK domain-containing protein</fullName>
    </submittedName>
</protein>
<comment type="caution">
    <text evidence="3">The sequence shown here is derived from an EMBL/GenBank/DDBJ whole genome shotgun (WGS) entry which is preliminary data.</text>
</comment>
<name>A0A6G0YTT8_APHCR</name>
<organism evidence="3 4">
    <name type="scientific">Aphis craccivora</name>
    <name type="common">Cowpea aphid</name>
    <dbReference type="NCBI Taxonomy" id="307492"/>
    <lineage>
        <taxon>Eukaryota</taxon>
        <taxon>Metazoa</taxon>
        <taxon>Ecdysozoa</taxon>
        <taxon>Arthropoda</taxon>
        <taxon>Hexapoda</taxon>
        <taxon>Insecta</taxon>
        <taxon>Pterygota</taxon>
        <taxon>Neoptera</taxon>
        <taxon>Paraneoptera</taxon>
        <taxon>Hemiptera</taxon>
        <taxon>Sternorrhyncha</taxon>
        <taxon>Aphidomorpha</taxon>
        <taxon>Aphidoidea</taxon>
        <taxon>Aphididae</taxon>
        <taxon>Aphidini</taxon>
        <taxon>Aphis</taxon>
        <taxon>Aphis</taxon>
    </lineage>
</organism>
<reference evidence="3 4" key="1">
    <citation type="submission" date="2019-08" db="EMBL/GenBank/DDBJ databases">
        <title>Whole genome of Aphis craccivora.</title>
        <authorList>
            <person name="Voronova N.V."/>
            <person name="Shulinski R.S."/>
            <person name="Bandarenka Y.V."/>
            <person name="Zhorov D.G."/>
            <person name="Warner D."/>
        </authorList>
    </citation>
    <scope>NUCLEOTIDE SEQUENCE [LARGE SCALE GENOMIC DNA]</scope>
    <source>
        <strain evidence="3">180601</strain>
        <tissue evidence="3">Whole Body</tissue>
    </source>
</reference>
<keyword evidence="4" id="KW-1185">Reference proteome</keyword>
<feature type="region of interest" description="Disordered" evidence="1">
    <location>
        <begin position="1"/>
        <end position="25"/>
    </location>
</feature>
<dbReference type="PANTHER" id="PTHR11012:SF58">
    <property type="entry name" value="CHK KINASE-LIKE DOMAIN-CONTAINING PROTEIN"/>
    <property type="match status" value="1"/>
</dbReference>
<dbReference type="InterPro" id="IPR015897">
    <property type="entry name" value="CHK_kinase-like"/>
</dbReference>
<dbReference type="InterPro" id="IPR011009">
    <property type="entry name" value="Kinase-like_dom_sf"/>
</dbReference>
<dbReference type="EMBL" id="VUJU01002483">
    <property type="protein sequence ID" value="KAF0761140.1"/>
    <property type="molecule type" value="Genomic_DNA"/>
</dbReference>
<evidence type="ECO:0000259" key="2">
    <source>
        <dbReference type="SMART" id="SM00587"/>
    </source>
</evidence>
<dbReference type="Proteomes" id="UP000478052">
    <property type="component" value="Unassembled WGS sequence"/>
</dbReference>
<dbReference type="PANTHER" id="PTHR11012">
    <property type="entry name" value="PROTEIN KINASE-LIKE DOMAIN-CONTAINING"/>
    <property type="match status" value="1"/>
</dbReference>
<dbReference type="InterPro" id="IPR004119">
    <property type="entry name" value="EcKL"/>
</dbReference>